<evidence type="ECO:0000313" key="2">
    <source>
        <dbReference type="Proteomes" id="UP000216998"/>
    </source>
</evidence>
<dbReference type="Proteomes" id="UP000216998">
    <property type="component" value="Unassembled WGS sequence"/>
</dbReference>
<gene>
    <name evidence="1" type="ORF">CHU95_04230</name>
</gene>
<accession>A0A255Z699</accession>
<protein>
    <submittedName>
        <fullName evidence="1">Uncharacterized protein</fullName>
    </submittedName>
</protein>
<dbReference type="OrthoDB" id="7354933at2"/>
<reference evidence="1 2" key="1">
    <citation type="submission" date="2017-07" db="EMBL/GenBank/DDBJ databases">
        <title>Niveispirillum cyanobacteriorum sp. nov., isolated from cyanobacterial aggregates in a eutrophic lake.</title>
        <authorList>
            <person name="Cai H."/>
        </authorList>
    </citation>
    <scope>NUCLEOTIDE SEQUENCE [LARGE SCALE GENOMIC DNA]</scope>
    <source>
        <strain evidence="2">TH1-14</strain>
    </source>
</reference>
<sequence>MNDMALWWPDLAAGTGVRDSRTGGIDHAERVRYLTDLQQGGTVFTLTRGEQLLLWSARRWRHGRFRWDQVEMEFRRMLPGGWQDALIAWEEALELLHQYPTGRPDIGNGCRSALSTDERALLTLVAVLQRGPRARVSAAWLLSHLIASARQRDLAAALLGLAATLSLAGTELPLRACPVPVIDHLKAVSG</sequence>
<dbReference type="AlphaFoldDB" id="A0A255Z699"/>
<keyword evidence="2" id="KW-1185">Reference proteome</keyword>
<name>A0A255Z699_9PROT</name>
<comment type="caution">
    <text evidence="1">The sequence shown here is derived from an EMBL/GenBank/DDBJ whole genome shotgun (WGS) entry which is preliminary data.</text>
</comment>
<dbReference type="RefSeq" id="WP_094454055.1">
    <property type="nucleotide sequence ID" value="NZ_NOXU01000022.1"/>
</dbReference>
<proteinExistence type="predicted"/>
<evidence type="ECO:0000313" key="1">
    <source>
        <dbReference type="EMBL" id="OYQ36444.1"/>
    </source>
</evidence>
<dbReference type="EMBL" id="NOXU01000022">
    <property type="protein sequence ID" value="OYQ36444.1"/>
    <property type="molecule type" value="Genomic_DNA"/>
</dbReference>
<organism evidence="1 2">
    <name type="scientific">Niveispirillum lacus</name>
    <dbReference type="NCBI Taxonomy" id="1981099"/>
    <lineage>
        <taxon>Bacteria</taxon>
        <taxon>Pseudomonadati</taxon>
        <taxon>Pseudomonadota</taxon>
        <taxon>Alphaproteobacteria</taxon>
        <taxon>Rhodospirillales</taxon>
        <taxon>Azospirillaceae</taxon>
        <taxon>Niveispirillum</taxon>
    </lineage>
</organism>